<feature type="compositionally biased region" description="Polar residues" evidence="1">
    <location>
        <begin position="273"/>
        <end position="286"/>
    </location>
</feature>
<keyword evidence="3" id="KW-1185">Reference proteome</keyword>
<accession>A0AA39C9C1</accession>
<name>A0AA39C9C1_9HYME</name>
<evidence type="ECO:0000313" key="2">
    <source>
        <dbReference type="EMBL" id="KAK0160312.1"/>
    </source>
</evidence>
<dbReference type="AlphaFoldDB" id="A0AA39C9C1"/>
<evidence type="ECO:0000313" key="3">
    <source>
        <dbReference type="Proteomes" id="UP001168990"/>
    </source>
</evidence>
<organism evidence="2 3">
    <name type="scientific">Microctonus aethiopoides</name>
    <dbReference type="NCBI Taxonomy" id="144406"/>
    <lineage>
        <taxon>Eukaryota</taxon>
        <taxon>Metazoa</taxon>
        <taxon>Ecdysozoa</taxon>
        <taxon>Arthropoda</taxon>
        <taxon>Hexapoda</taxon>
        <taxon>Insecta</taxon>
        <taxon>Pterygota</taxon>
        <taxon>Neoptera</taxon>
        <taxon>Endopterygota</taxon>
        <taxon>Hymenoptera</taxon>
        <taxon>Apocrita</taxon>
        <taxon>Ichneumonoidea</taxon>
        <taxon>Braconidae</taxon>
        <taxon>Euphorinae</taxon>
        <taxon>Microctonus</taxon>
    </lineage>
</organism>
<reference evidence="2" key="2">
    <citation type="submission" date="2023-03" db="EMBL/GenBank/DDBJ databases">
        <authorList>
            <person name="Inwood S.N."/>
            <person name="Skelly J.G."/>
            <person name="Guhlin J."/>
            <person name="Harrop T.W.R."/>
            <person name="Goldson S.G."/>
            <person name="Dearden P.K."/>
        </authorList>
    </citation>
    <scope>NUCLEOTIDE SEQUENCE</scope>
    <source>
        <strain evidence="2">Irish</strain>
        <tissue evidence="2">Whole body</tissue>
    </source>
</reference>
<evidence type="ECO:0000256" key="1">
    <source>
        <dbReference type="SAM" id="MobiDB-lite"/>
    </source>
</evidence>
<sequence>MYMPRPRKNIKKAQPGLIRKTLRSGIRYGEESIVITNINKPCQSITDTSTAAQTKVDKMPNLPRSPQGIRTASNMDDQVELFNEARTVVDDRNSPALPTESPHSPIGAQDERTYYQGTIPRRQIIPDHQSGNVETNTLVYNSENTPQGDDNRFNTAINMPYDNTHMNQRSNDIDMAKILTAAQDWLLGASNTTTLPGRPTLINIGMDSMFIQFQNWYLNQQQLNPPKPREEIPKRTANIPERNENVPYTYVPNPWEKNARQRTTQNPEHENISAISTPTMFTNDHA</sequence>
<dbReference type="EMBL" id="JAQQBS010001423">
    <property type="protein sequence ID" value="KAK0160312.1"/>
    <property type="molecule type" value="Genomic_DNA"/>
</dbReference>
<dbReference type="Proteomes" id="UP001168990">
    <property type="component" value="Unassembled WGS sequence"/>
</dbReference>
<proteinExistence type="predicted"/>
<reference evidence="2" key="1">
    <citation type="journal article" date="2023" name="bioRxiv">
        <title>Scaffold-level genome assemblies of two parasitoid biocontrol wasps reveal the parthenogenesis mechanism and an associated novel virus.</title>
        <authorList>
            <person name="Inwood S."/>
            <person name="Skelly J."/>
            <person name="Guhlin J."/>
            <person name="Harrop T."/>
            <person name="Goldson S."/>
            <person name="Dearden P."/>
        </authorList>
    </citation>
    <scope>NUCLEOTIDE SEQUENCE</scope>
    <source>
        <strain evidence="2">Irish</strain>
        <tissue evidence="2">Whole body</tissue>
    </source>
</reference>
<gene>
    <name evidence="2" type="ORF">PV328_007740</name>
</gene>
<comment type="caution">
    <text evidence="2">The sequence shown here is derived from an EMBL/GenBank/DDBJ whole genome shotgun (WGS) entry which is preliminary data.</text>
</comment>
<feature type="region of interest" description="Disordered" evidence="1">
    <location>
        <begin position="244"/>
        <end position="286"/>
    </location>
</feature>
<protein>
    <submittedName>
        <fullName evidence="2">Uncharacterized protein</fullName>
    </submittedName>
</protein>